<keyword evidence="10" id="KW-0413">Isomerase</keyword>
<dbReference type="Pfam" id="PF13307">
    <property type="entry name" value="Helicase_C_2"/>
    <property type="match status" value="1"/>
</dbReference>
<keyword evidence="4" id="KW-0378">Hydrolase</keyword>
<dbReference type="PROSITE" id="PS51193">
    <property type="entry name" value="HELICASE_ATP_BIND_2"/>
    <property type="match status" value="1"/>
</dbReference>
<dbReference type="InterPro" id="IPR027417">
    <property type="entry name" value="P-loop_NTPase"/>
</dbReference>
<dbReference type="GO" id="GO:0006281">
    <property type="term" value="P:DNA repair"/>
    <property type="evidence" value="ECO:0007669"/>
    <property type="project" value="TreeGrafter"/>
</dbReference>
<keyword evidence="16" id="KW-1185">Reference proteome</keyword>
<dbReference type="RefSeq" id="WP_126798767.1">
    <property type="nucleotide sequence ID" value="NZ_PIPO01000003.1"/>
</dbReference>
<dbReference type="InterPro" id="IPR011545">
    <property type="entry name" value="DEAD/DEAH_box_helicase_dom"/>
</dbReference>
<dbReference type="InterPro" id="IPR014013">
    <property type="entry name" value="Helic_SF1/SF2_ATP-bd_DinG/Rad3"/>
</dbReference>
<dbReference type="Gene3D" id="3.40.50.300">
    <property type="entry name" value="P-loop containing nucleotide triphosphate hydrolases"/>
    <property type="match status" value="2"/>
</dbReference>
<evidence type="ECO:0000313" key="15">
    <source>
        <dbReference type="EMBL" id="RUO33027.1"/>
    </source>
</evidence>
<dbReference type="InterPro" id="IPR006555">
    <property type="entry name" value="ATP-dep_Helicase_C"/>
</dbReference>
<evidence type="ECO:0000256" key="1">
    <source>
        <dbReference type="ARBA" id="ARBA00001966"/>
    </source>
</evidence>
<proteinExistence type="inferred from homology"/>
<evidence type="ECO:0000256" key="2">
    <source>
        <dbReference type="ARBA" id="ARBA00022723"/>
    </source>
</evidence>
<dbReference type="Pfam" id="PF00270">
    <property type="entry name" value="DEAD"/>
    <property type="match status" value="1"/>
</dbReference>
<comment type="catalytic activity">
    <reaction evidence="13">
        <text>ATP + H2O = ADP + phosphate + H(+)</text>
        <dbReference type="Rhea" id="RHEA:13065"/>
        <dbReference type="ChEBI" id="CHEBI:15377"/>
        <dbReference type="ChEBI" id="CHEBI:15378"/>
        <dbReference type="ChEBI" id="CHEBI:30616"/>
        <dbReference type="ChEBI" id="CHEBI:43474"/>
        <dbReference type="ChEBI" id="CHEBI:456216"/>
        <dbReference type="EC" id="5.6.2.3"/>
    </reaction>
</comment>
<dbReference type="GO" id="GO:0046872">
    <property type="term" value="F:metal ion binding"/>
    <property type="evidence" value="ECO:0007669"/>
    <property type="project" value="UniProtKB-KW"/>
</dbReference>
<keyword evidence="6" id="KW-0067">ATP-binding</keyword>
<evidence type="ECO:0000256" key="3">
    <source>
        <dbReference type="ARBA" id="ARBA00022741"/>
    </source>
</evidence>
<evidence type="ECO:0000256" key="13">
    <source>
        <dbReference type="ARBA" id="ARBA00048954"/>
    </source>
</evidence>
<dbReference type="EMBL" id="PIPO01000003">
    <property type="protein sequence ID" value="RUO33027.1"/>
    <property type="molecule type" value="Genomic_DNA"/>
</dbReference>
<dbReference type="InterPro" id="IPR010614">
    <property type="entry name" value="RAD3-like_helicase_DEAD"/>
</dbReference>
<dbReference type="EC" id="5.6.2.3" evidence="12"/>
<evidence type="ECO:0000256" key="12">
    <source>
        <dbReference type="ARBA" id="ARBA00044969"/>
    </source>
</evidence>
<evidence type="ECO:0000256" key="4">
    <source>
        <dbReference type="ARBA" id="ARBA00022801"/>
    </source>
</evidence>
<keyword evidence="3" id="KW-0547">Nucleotide-binding</keyword>
<dbReference type="AlphaFoldDB" id="A0A432WH43"/>
<dbReference type="GO" id="GO:0043139">
    <property type="term" value="F:5'-3' DNA helicase activity"/>
    <property type="evidence" value="ECO:0007669"/>
    <property type="project" value="UniProtKB-EC"/>
</dbReference>
<dbReference type="InterPro" id="IPR014001">
    <property type="entry name" value="Helicase_ATP-bd"/>
</dbReference>
<keyword evidence="7" id="KW-0408">Iron</keyword>
<gene>
    <name evidence="15" type="ORF">CWE14_07215</name>
</gene>
<evidence type="ECO:0000256" key="9">
    <source>
        <dbReference type="ARBA" id="ARBA00023125"/>
    </source>
</evidence>
<dbReference type="SMART" id="SM00491">
    <property type="entry name" value="HELICc2"/>
    <property type="match status" value="1"/>
</dbReference>
<evidence type="ECO:0000256" key="10">
    <source>
        <dbReference type="ARBA" id="ARBA00023235"/>
    </source>
</evidence>
<comment type="cofactor">
    <cofactor evidence="1">
        <name>[4Fe-4S] cluster</name>
        <dbReference type="ChEBI" id="CHEBI:49883"/>
    </cofactor>
</comment>
<evidence type="ECO:0000313" key="16">
    <source>
        <dbReference type="Proteomes" id="UP000287823"/>
    </source>
</evidence>
<sequence>MANISNVFANDGLLSQAIEGFQPRPAQMQMAEAIASMADAHPVLIVEAETGTGKTFAYLAPALMAKGEDGRRPKVIVSTGTKNLQEQLFHRDLPKVRDVLAADAVVALLKGRNNYLCIQRMEQFVQQPSRFDPQYLAQMQQARVVKQWSNQTRSGDLGELTELPEDSIILPQITSTADNCLGRECPAYDDCYVVKARQKALEADVVVVNHHLFFADAVLKDTGFGELIPHADMVIFDEAHQVPDIASNYFSESLSTRQLVELGQDLRMLYRTELKDLKQLESIADQLDKGGLDLRLQFARDPERGNWRDAHKQTAVASDSERLTTTLQRAYDIVKASLGRNKVLDQCYERILALKTRWQQLTNTARTGYSFWYETTSRHLTVHQTPLSVADKFAEFIQRQQARWVFTSATLAVDGDFSHFSGRLGLQDAQTLVLSSPFDFSRQAMLYMPRYLPQPSDPAMAQHILQLARELIAVNHGGTFLLFTSYRMLNQVAAVLQVELERTVLVQGQTSKRELLDQFVAAGDAVLLGTSSFWEGVDVRGDALRLVIIDKLPFAAPDDPLLQARIEDCKLRGQNPFNQVQLPQAVISLKQGAGRLIRDAYDYGALVVCDNRLVTKQYGQIFLNSLPAMARTRSLPVVKEFLARQIDEARAEQQEDNQQ</sequence>
<keyword evidence="5 15" id="KW-0347">Helicase</keyword>
<dbReference type="InterPro" id="IPR045028">
    <property type="entry name" value="DinG/Rad3-like"/>
</dbReference>
<name>A0A432WH43_9GAMM</name>
<comment type="similarity">
    <text evidence="11">Belongs to the helicase family. DinG subfamily.</text>
</comment>
<dbReference type="Proteomes" id="UP000287823">
    <property type="component" value="Unassembled WGS sequence"/>
</dbReference>
<dbReference type="Pfam" id="PF06733">
    <property type="entry name" value="DEAD_2"/>
    <property type="match status" value="1"/>
</dbReference>
<dbReference type="GO" id="GO:0016818">
    <property type="term" value="F:hydrolase activity, acting on acid anhydrides, in phosphorus-containing anhydrides"/>
    <property type="evidence" value="ECO:0007669"/>
    <property type="project" value="InterPro"/>
</dbReference>
<dbReference type="SUPFAM" id="SSF52540">
    <property type="entry name" value="P-loop containing nucleoside triphosphate hydrolases"/>
    <property type="match status" value="2"/>
</dbReference>
<evidence type="ECO:0000256" key="8">
    <source>
        <dbReference type="ARBA" id="ARBA00023014"/>
    </source>
</evidence>
<protein>
    <recommendedName>
        <fullName evidence="12">DNA 5'-3' helicase</fullName>
        <ecNumber evidence="12">5.6.2.3</ecNumber>
    </recommendedName>
</protein>
<dbReference type="FunFam" id="3.40.50.300:FF:000466">
    <property type="entry name" value="ATP-dependent DNA helicase"/>
    <property type="match status" value="1"/>
</dbReference>
<evidence type="ECO:0000256" key="7">
    <source>
        <dbReference type="ARBA" id="ARBA00023004"/>
    </source>
</evidence>
<keyword evidence="9" id="KW-0238">DNA-binding</keyword>
<keyword evidence="2" id="KW-0479">Metal-binding</keyword>
<accession>A0A432WH43</accession>
<evidence type="ECO:0000256" key="11">
    <source>
        <dbReference type="ARBA" id="ARBA00038058"/>
    </source>
</evidence>
<dbReference type="SMART" id="SM00487">
    <property type="entry name" value="DEXDc"/>
    <property type="match status" value="1"/>
</dbReference>
<organism evidence="15 16">
    <name type="scientific">Aliidiomarina soli</name>
    <dbReference type="NCBI Taxonomy" id="1928574"/>
    <lineage>
        <taxon>Bacteria</taxon>
        <taxon>Pseudomonadati</taxon>
        <taxon>Pseudomonadota</taxon>
        <taxon>Gammaproteobacteria</taxon>
        <taxon>Alteromonadales</taxon>
        <taxon>Idiomarinaceae</taxon>
        <taxon>Aliidiomarina</taxon>
    </lineage>
</organism>
<evidence type="ECO:0000259" key="14">
    <source>
        <dbReference type="PROSITE" id="PS51193"/>
    </source>
</evidence>
<evidence type="ECO:0000256" key="6">
    <source>
        <dbReference type="ARBA" id="ARBA00022840"/>
    </source>
</evidence>
<dbReference type="GO" id="GO:0051536">
    <property type="term" value="F:iron-sulfur cluster binding"/>
    <property type="evidence" value="ECO:0007669"/>
    <property type="project" value="UniProtKB-KW"/>
</dbReference>
<evidence type="ECO:0000256" key="5">
    <source>
        <dbReference type="ARBA" id="ARBA00022806"/>
    </source>
</evidence>
<dbReference type="GO" id="GO:0003677">
    <property type="term" value="F:DNA binding"/>
    <property type="evidence" value="ECO:0007669"/>
    <property type="project" value="UniProtKB-KW"/>
</dbReference>
<comment type="caution">
    <text evidence="15">The sequence shown here is derived from an EMBL/GenBank/DDBJ whole genome shotgun (WGS) entry which is preliminary data.</text>
</comment>
<dbReference type="GO" id="GO:0005524">
    <property type="term" value="F:ATP binding"/>
    <property type="evidence" value="ECO:0007669"/>
    <property type="project" value="UniProtKB-KW"/>
</dbReference>
<reference evidence="15 16" key="1">
    <citation type="journal article" date="2011" name="Front. Microbiol.">
        <title>Genomic signatures of strain selection and enhancement in Bacillus atrophaeus var. globigii, a historical biowarfare simulant.</title>
        <authorList>
            <person name="Gibbons H.S."/>
            <person name="Broomall S.M."/>
            <person name="McNew L.A."/>
            <person name="Daligault H."/>
            <person name="Chapman C."/>
            <person name="Bruce D."/>
            <person name="Karavis M."/>
            <person name="Krepps M."/>
            <person name="McGregor P.A."/>
            <person name="Hong C."/>
            <person name="Park K.H."/>
            <person name="Akmal A."/>
            <person name="Feldman A."/>
            <person name="Lin J.S."/>
            <person name="Chang W.E."/>
            <person name="Higgs B.W."/>
            <person name="Demirev P."/>
            <person name="Lindquist J."/>
            <person name="Liem A."/>
            <person name="Fochler E."/>
            <person name="Read T.D."/>
            <person name="Tapia R."/>
            <person name="Johnson S."/>
            <person name="Bishop-Lilly K.A."/>
            <person name="Detter C."/>
            <person name="Han C."/>
            <person name="Sozhamannan S."/>
            <person name="Rosenzweig C.N."/>
            <person name="Skowronski E.W."/>
        </authorList>
    </citation>
    <scope>NUCLEOTIDE SEQUENCE [LARGE SCALE GENOMIC DNA]</scope>
    <source>
        <strain evidence="15 16">Y4G10-17</strain>
    </source>
</reference>
<dbReference type="PANTHER" id="PTHR11472:SF34">
    <property type="entry name" value="REGULATOR OF TELOMERE ELONGATION HELICASE 1"/>
    <property type="match status" value="1"/>
</dbReference>
<dbReference type="PANTHER" id="PTHR11472">
    <property type="entry name" value="DNA REPAIR DEAD HELICASE RAD3/XP-D SUBFAMILY MEMBER"/>
    <property type="match status" value="1"/>
</dbReference>
<feature type="domain" description="Helicase ATP-binding" evidence="14">
    <location>
        <begin position="13"/>
        <end position="284"/>
    </location>
</feature>
<keyword evidence="8" id="KW-0411">Iron-sulfur</keyword>